<dbReference type="AlphaFoldDB" id="A0AAV2UVD0"/>
<proteinExistence type="predicted"/>
<evidence type="ECO:0000256" key="1">
    <source>
        <dbReference type="SAM" id="Coils"/>
    </source>
</evidence>
<gene>
    <name evidence="2" type="ORF">LPO_0873</name>
</gene>
<evidence type="ECO:0000313" key="3">
    <source>
        <dbReference type="Proteomes" id="UP000010102"/>
    </source>
</evidence>
<keyword evidence="1" id="KW-0175">Coiled coil</keyword>
<organism evidence="2 3">
    <name type="scientific">Legionella pneumophila subsp. pneumophila</name>
    <dbReference type="NCBI Taxonomy" id="91891"/>
    <lineage>
        <taxon>Bacteria</taxon>
        <taxon>Pseudomonadati</taxon>
        <taxon>Pseudomonadota</taxon>
        <taxon>Gammaproteobacteria</taxon>
        <taxon>Legionellales</taxon>
        <taxon>Legionellaceae</taxon>
        <taxon>Legionella</taxon>
    </lineage>
</organism>
<dbReference type="RefSeq" id="WP_014841205.1">
    <property type="nucleotide sequence ID" value="NC_018139.1"/>
</dbReference>
<accession>A0AAV2UVD0</accession>
<dbReference type="InterPro" id="IPR029063">
    <property type="entry name" value="SAM-dependent_MTases_sf"/>
</dbReference>
<dbReference type="SUPFAM" id="SSF53335">
    <property type="entry name" value="S-adenosyl-L-methionine-dependent methyltransferases"/>
    <property type="match status" value="1"/>
</dbReference>
<dbReference type="KEGG" id="lpo:LPO_0873"/>
<dbReference type="Proteomes" id="UP000010102">
    <property type="component" value="Chromosome"/>
</dbReference>
<protein>
    <submittedName>
        <fullName evidence="2">Uncharacterized protein</fullName>
    </submittedName>
</protein>
<dbReference type="EMBL" id="FQ958210">
    <property type="protein sequence ID" value="CCD04951.1"/>
    <property type="molecule type" value="Genomic_DNA"/>
</dbReference>
<evidence type="ECO:0000313" key="2">
    <source>
        <dbReference type="EMBL" id="CCD04951.1"/>
    </source>
</evidence>
<reference evidence="2 3" key="1">
    <citation type="submission" date="2011-07" db="EMBL/GenBank/DDBJ databases">
        <authorList>
            <person name="Genoscope - CEA"/>
        </authorList>
    </citation>
    <scope>NUCLEOTIDE SEQUENCE [LARGE SCALE GENOMIC DNA]</scope>
    <source>
        <strain evidence="3">lorraine</strain>
    </source>
</reference>
<name>A0AAV2UVD0_LEGPN</name>
<feature type="coiled-coil region" evidence="1">
    <location>
        <begin position="91"/>
        <end position="154"/>
    </location>
</feature>
<sequence>MRVLDNFFLQLPDENSKISAAKILIEFFSKFPEKARLISSSYYYLSLMPLSTLSYLIFITANYSMGRANWCLKAAQILAEQWPNPLTNIILARVLRECEGLDAERAVLEKAYLDDKDMVVFYNLISNLIDSNRVEEANNAIESIRGVVEKELAEEIDAVKKNQILLEQGIKNDLFAPDGDNDIYTDEMCRNYWTSYYESFVTRREHVHGDRLILNHFLDWVKYVQKDVEVVLDFGTLCAQPLYEASILAPHIQFIGTDRQKFIAEMNSEAYPMPNLSFDHGDIFEVMEKVGNLPGRKALVHIRTTCTLYPKFIEELYESARKFGFTHIYMIENAGLVRSRLKFIDFNCMQEKALVTKHRLNIHNYREQLENAGYYVNKFHRLAAPGLWRGDHPANYLGSQYEIHAISR</sequence>